<evidence type="ECO:0000313" key="2">
    <source>
        <dbReference type="EMBL" id="SMF39225.1"/>
    </source>
</evidence>
<sequence>MRRFMVRLGMLAIAAGVLGGCSLLPATSSEPVGVGRGRDEFPRSPCACGPAFYVNGRTV</sequence>
<feature type="signal peptide" evidence="1">
    <location>
        <begin position="1"/>
        <end position="19"/>
    </location>
</feature>
<dbReference type="EMBL" id="FXAK01000003">
    <property type="protein sequence ID" value="SMF39225.1"/>
    <property type="molecule type" value="Genomic_DNA"/>
</dbReference>
<evidence type="ECO:0000256" key="1">
    <source>
        <dbReference type="SAM" id="SignalP"/>
    </source>
</evidence>
<accession>A0A1X7ESK6</accession>
<proteinExistence type="predicted"/>
<dbReference type="AlphaFoldDB" id="A0A1X7ESK6"/>
<organism evidence="2 3">
    <name type="scientific">Azospirillum oryzae</name>
    <dbReference type="NCBI Taxonomy" id="286727"/>
    <lineage>
        <taxon>Bacteria</taxon>
        <taxon>Pseudomonadati</taxon>
        <taxon>Pseudomonadota</taxon>
        <taxon>Alphaproteobacteria</taxon>
        <taxon>Rhodospirillales</taxon>
        <taxon>Azospirillaceae</taxon>
        <taxon>Azospirillum</taxon>
    </lineage>
</organism>
<reference evidence="2 3" key="1">
    <citation type="submission" date="2017-04" db="EMBL/GenBank/DDBJ databases">
        <authorList>
            <person name="Afonso C.L."/>
            <person name="Miller P.J."/>
            <person name="Scott M.A."/>
            <person name="Spackman E."/>
            <person name="Goraichik I."/>
            <person name="Dimitrov K.M."/>
            <person name="Suarez D.L."/>
            <person name="Swayne D.E."/>
        </authorList>
    </citation>
    <scope>NUCLEOTIDE SEQUENCE [LARGE SCALE GENOMIC DNA]</scope>
    <source>
        <strain evidence="2 3">A2P</strain>
    </source>
</reference>
<feature type="chain" id="PRO_5012891681" evidence="1">
    <location>
        <begin position="20"/>
        <end position="59"/>
    </location>
</feature>
<evidence type="ECO:0000313" key="3">
    <source>
        <dbReference type="Proteomes" id="UP000192936"/>
    </source>
</evidence>
<gene>
    <name evidence="2" type="ORF">SAMN02982917_1972</name>
</gene>
<keyword evidence="1" id="KW-0732">Signal</keyword>
<dbReference type="Proteomes" id="UP000192936">
    <property type="component" value="Unassembled WGS sequence"/>
</dbReference>
<dbReference type="STRING" id="286727.SAMN02982917_1972"/>
<dbReference type="PROSITE" id="PS51257">
    <property type="entry name" value="PROKAR_LIPOPROTEIN"/>
    <property type="match status" value="1"/>
</dbReference>
<protein>
    <submittedName>
        <fullName evidence="2">Uncharacterized protein</fullName>
    </submittedName>
</protein>
<name>A0A1X7ESK6_9PROT</name>